<dbReference type="GO" id="GO:0004842">
    <property type="term" value="F:ubiquitin-protein transferase activity"/>
    <property type="evidence" value="ECO:0007669"/>
    <property type="project" value="TreeGrafter"/>
</dbReference>
<dbReference type="InterPro" id="IPR000904">
    <property type="entry name" value="Sec7_dom"/>
</dbReference>
<dbReference type="GO" id="GO:0005085">
    <property type="term" value="F:guanyl-nucleotide exchange factor activity"/>
    <property type="evidence" value="ECO:0007669"/>
    <property type="project" value="InterPro"/>
</dbReference>
<dbReference type="PANTHER" id="PTHR24171">
    <property type="entry name" value="ANKYRIN REPEAT DOMAIN-CONTAINING PROTEIN 39-RELATED"/>
    <property type="match status" value="1"/>
</dbReference>
<proteinExistence type="predicted"/>
<keyword evidence="6" id="KW-1185">Reference proteome</keyword>
<organism evidence="5 6">
    <name type="scientific">Symbiodinium microadriaticum</name>
    <name type="common">Dinoflagellate</name>
    <name type="synonym">Zooxanthella microadriatica</name>
    <dbReference type="NCBI Taxonomy" id="2951"/>
    <lineage>
        <taxon>Eukaryota</taxon>
        <taxon>Sar</taxon>
        <taxon>Alveolata</taxon>
        <taxon>Dinophyceae</taxon>
        <taxon>Suessiales</taxon>
        <taxon>Symbiodiniaceae</taxon>
        <taxon>Symbiodinium</taxon>
    </lineage>
</organism>
<gene>
    <name evidence="5" type="primary">ARFGEF1</name>
    <name evidence="5" type="ORF">AK812_SmicGene20965</name>
</gene>
<dbReference type="PROSITE" id="PS50297">
    <property type="entry name" value="ANK_REP_REGION"/>
    <property type="match status" value="1"/>
</dbReference>
<evidence type="ECO:0000313" key="6">
    <source>
        <dbReference type="Proteomes" id="UP000186817"/>
    </source>
</evidence>
<dbReference type="Gene3D" id="1.10.220.20">
    <property type="match status" value="1"/>
</dbReference>
<evidence type="ECO:0000256" key="2">
    <source>
        <dbReference type="ARBA" id="ARBA00023043"/>
    </source>
</evidence>
<evidence type="ECO:0000313" key="5">
    <source>
        <dbReference type="EMBL" id="OLP96765.1"/>
    </source>
</evidence>
<dbReference type="GO" id="GO:0032012">
    <property type="term" value="P:regulation of ARF protein signal transduction"/>
    <property type="evidence" value="ECO:0007669"/>
    <property type="project" value="InterPro"/>
</dbReference>
<name>A0A1Q9DNM7_SYMMI</name>
<keyword evidence="1" id="KW-0677">Repeat</keyword>
<reference evidence="5 6" key="1">
    <citation type="submission" date="2016-02" db="EMBL/GenBank/DDBJ databases">
        <title>Genome analysis of coral dinoflagellate symbionts highlights evolutionary adaptations to a symbiotic lifestyle.</title>
        <authorList>
            <person name="Aranda M."/>
            <person name="Li Y."/>
            <person name="Liew Y.J."/>
            <person name="Baumgarten S."/>
            <person name="Simakov O."/>
            <person name="Wilson M."/>
            <person name="Piel J."/>
            <person name="Ashoor H."/>
            <person name="Bougouffa S."/>
            <person name="Bajic V.B."/>
            <person name="Ryu T."/>
            <person name="Ravasi T."/>
            <person name="Bayer T."/>
            <person name="Micklem G."/>
            <person name="Kim H."/>
            <person name="Bhak J."/>
            <person name="Lajeunesse T.C."/>
            <person name="Voolstra C.R."/>
        </authorList>
    </citation>
    <scope>NUCLEOTIDE SEQUENCE [LARGE SCALE GENOMIC DNA]</scope>
    <source>
        <strain evidence="5 6">CCMP2467</strain>
    </source>
</reference>
<dbReference type="AlphaFoldDB" id="A0A1Q9DNM7"/>
<dbReference type="Pfam" id="PF12796">
    <property type="entry name" value="Ank_2"/>
    <property type="match status" value="1"/>
</dbReference>
<dbReference type="SMART" id="SM00222">
    <property type="entry name" value="Sec7"/>
    <property type="match status" value="1"/>
</dbReference>
<keyword evidence="2 3" id="KW-0040">ANK repeat</keyword>
<dbReference type="PROSITE" id="PS50088">
    <property type="entry name" value="ANK_REPEAT"/>
    <property type="match status" value="1"/>
</dbReference>
<dbReference type="PANTHER" id="PTHR24171:SF8">
    <property type="entry name" value="BRCA1-ASSOCIATED RING DOMAIN PROTEIN 1"/>
    <property type="match status" value="1"/>
</dbReference>
<dbReference type="InterPro" id="IPR002110">
    <property type="entry name" value="Ankyrin_rpt"/>
</dbReference>
<evidence type="ECO:0000256" key="3">
    <source>
        <dbReference type="PROSITE-ProRule" id="PRU00023"/>
    </source>
</evidence>
<dbReference type="PROSITE" id="PS50190">
    <property type="entry name" value="SEC7"/>
    <property type="match status" value="1"/>
</dbReference>
<sequence>MGAARSCAEKPWCLSPHACDRDGQTHLDLVTAIPSHGQCGTFDEEIIEVECPAGAIFPETLQNLRLLDRHFLVFCGTSNLVALRWVLRFGASPSTHDTNSTTGLHVACRSGSCSVVLELLRHRPALDRADVAGWTPLHVAARMSRCSIVVLLLKAGAPAWVRNSHGELPSDMCLDGATHAAFASFQEYLLSGSRGSQAAAAAWNFYWDRPEADDSEAPLPTPFFTPQQPMANLRSQKEAVVVGTRIFNAQPGYGIAFIRAAGLVHDYPRSSSKFLYQEGIDRQAVGYFLGQTFSMCETLRLAFFSRCEFWGTGVISALVEARVGFDWPDDLQQISRITYAIAINWWTCHEEGQPSGAQVPVGLDEVQGVDLKTDIGTAEALQHLMLSVLCLHHHLYERRYDMDFDAWKSLQQSTVSTSDAIPDELLYKIWCIVRKSPIAQLSVPGLTGERSVSLEGKLGIEQMPTPAQAQTQTPQVPWLAGFPSLQGWLNISTPGLDGDVKGRLWASVCLGLLFFSLSPSAAAPEAFVCLSGVFPSWEGEVILLEKWRSFDGKSETASPMDSFVTGALLKPDGSWKECSFWRVELGLMQADDPKLWLNWLGSMDKTRSWV</sequence>
<dbReference type="SUPFAM" id="SSF48425">
    <property type="entry name" value="Sec7 domain"/>
    <property type="match status" value="1"/>
</dbReference>
<dbReference type="InterPro" id="IPR036770">
    <property type="entry name" value="Ankyrin_rpt-contain_sf"/>
</dbReference>
<dbReference type="SUPFAM" id="SSF48403">
    <property type="entry name" value="Ankyrin repeat"/>
    <property type="match status" value="1"/>
</dbReference>
<dbReference type="GO" id="GO:0085020">
    <property type="term" value="P:protein K6-linked ubiquitination"/>
    <property type="evidence" value="ECO:0007669"/>
    <property type="project" value="TreeGrafter"/>
</dbReference>
<evidence type="ECO:0000259" key="4">
    <source>
        <dbReference type="PROSITE" id="PS50190"/>
    </source>
</evidence>
<feature type="domain" description="SEC7" evidence="4">
    <location>
        <begin position="229"/>
        <end position="436"/>
    </location>
</feature>
<dbReference type="InterPro" id="IPR035999">
    <property type="entry name" value="Sec7_dom_sf"/>
</dbReference>
<dbReference type="Proteomes" id="UP000186817">
    <property type="component" value="Unassembled WGS sequence"/>
</dbReference>
<dbReference type="Gene3D" id="1.25.40.20">
    <property type="entry name" value="Ankyrin repeat-containing domain"/>
    <property type="match status" value="1"/>
</dbReference>
<evidence type="ECO:0000256" key="1">
    <source>
        <dbReference type="ARBA" id="ARBA00022737"/>
    </source>
</evidence>
<protein>
    <submittedName>
        <fullName evidence="5">Brefeldin A-inhibited guanine nucleotide-exchange protein 1</fullName>
    </submittedName>
</protein>
<comment type="caution">
    <text evidence="5">The sequence shown here is derived from an EMBL/GenBank/DDBJ whole genome shotgun (WGS) entry which is preliminary data.</text>
</comment>
<feature type="repeat" description="ANK" evidence="3">
    <location>
        <begin position="132"/>
        <end position="164"/>
    </location>
</feature>
<dbReference type="SMART" id="SM00248">
    <property type="entry name" value="ANK"/>
    <property type="match status" value="2"/>
</dbReference>
<dbReference type="OrthoDB" id="430364at2759"/>
<dbReference type="Pfam" id="PF01369">
    <property type="entry name" value="Sec7"/>
    <property type="match status" value="1"/>
</dbReference>
<accession>A0A1Q9DNM7</accession>
<dbReference type="EMBL" id="LSRX01000456">
    <property type="protein sequence ID" value="OLP96765.1"/>
    <property type="molecule type" value="Genomic_DNA"/>
</dbReference>